<dbReference type="InterPro" id="IPR002939">
    <property type="entry name" value="DnaJ_C"/>
</dbReference>
<dbReference type="Proteomes" id="UP000215027">
    <property type="component" value="Chromosome II"/>
</dbReference>
<gene>
    <name evidence="3" type="primary">dnaJ</name>
    <name evidence="3" type="ORF">CFX0092_B0438</name>
</gene>
<name>A0A160T7K9_9CHLR</name>
<proteinExistence type="predicted"/>
<evidence type="ECO:0000256" key="1">
    <source>
        <dbReference type="ARBA" id="ARBA00023186"/>
    </source>
</evidence>
<dbReference type="OrthoDB" id="9779889at2"/>
<dbReference type="GO" id="GO:0042026">
    <property type="term" value="P:protein refolding"/>
    <property type="evidence" value="ECO:0007669"/>
    <property type="project" value="TreeGrafter"/>
</dbReference>
<dbReference type="FunFam" id="2.60.260.20:FF:000013">
    <property type="entry name" value="DnaJ subfamily B member 11"/>
    <property type="match status" value="1"/>
</dbReference>
<dbReference type="GO" id="GO:0005737">
    <property type="term" value="C:cytoplasm"/>
    <property type="evidence" value="ECO:0007669"/>
    <property type="project" value="TreeGrafter"/>
</dbReference>
<dbReference type="Pfam" id="PF01556">
    <property type="entry name" value="DnaJ_C"/>
    <property type="match status" value="1"/>
</dbReference>
<dbReference type="PROSITE" id="PS00636">
    <property type="entry name" value="DNAJ_1"/>
    <property type="match status" value="1"/>
</dbReference>
<dbReference type="PANTHER" id="PTHR43096:SF52">
    <property type="entry name" value="DNAJ HOMOLOG 1, MITOCHONDRIAL-RELATED"/>
    <property type="match status" value="1"/>
</dbReference>
<dbReference type="InterPro" id="IPR008971">
    <property type="entry name" value="HSP40/DnaJ_pept-bd"/>
</dbReference>
<keyword evidence="1" id="KW-0143">Chaperone</keyword>
<evidence type="ECO:0000259" key="2">
    <source>
        <dbReference type="PROSITE" id="PS50076"/>
    </source>
</evidence>
<dbReference type="Gene3D" id="2.60.260.20">
    <property type="entry name" value="Urease metallochaperone UreE, N-terminal domain"/>
    <property type="match status" value="2"/>
</dbReference>
<accession>A0A160T7K9</accession>
<dbReference type="KEGG" id="pbf:CFX0092_B0438"/>
<dbReference type="InterPro" id="IPR036869">
    <property type="entry name" value="J_dom_sf"/>
</dbReference>
<dbReference type="SMART" id="SM00271">
    <property type="entry name" value="DnaJ"/>
    <property type="match status" value="1"/>
</dbReference>
<dbReference type="SUPFAM" id="SSF49493">
    <property type="entry name" value="HSP40/DnaJ peptide-binding domain"/>
    <property type="match status" value="2"/>
</dbReference>
<dbReference type="EMBL" id="LN890656">
    <property type="protein sequence ID" value="CUS05972.1"/>
    <property type="molecule type" value="Genomic_DNA"/>
</dbReference>
<dbReference type="GO" id="GO:0051082">
    <property type="term" value="F:unfolded protein binding"/>
    <property type="evidence" value="ECO:0007669"/>
    <property type="project" value="InterPro"/>
</dbReference>
<dbReference type="AlphaFoldDB" id="A0A160T7K9"/>
<organism evidence="3 4">
    <name type="scientific">Candidatus Promineifilum breve</name>
    <dbReference type="NCBI Taxonomy" id="1806508"/>
    <lineage>
        <taxon>Bacteria</taxon>
        <taxon>Bacillati</taxon>
        <taxon>Chloroflexota</taxon>
        <taxon>Ardenticatenia</taxon>
        <taxon>Candidatus Promineifilales</taxon>
        <taxon>Candidatus Promineifilaceae</taxon>
        <taxon>Candidatus Promineifilum</taxon>
    </lineage>
</organism>
<evidence type="ECO:0000313" key="4">
    <source>
        <dbReference type="Proteomes" id="UP000215027"/>
    </source>
</evidence>
<reference evidence="3" key="1">
    <citation type="submission" date="2016-01" db="EMBL/GenBank/DDBJ databases">
        <authorList>
            <person name="Mcilroy J.S."/>
            <person name="Karst M S."/>
            <person name="Albertsen M."/>
        </authorList>
    </citation>
    <scope>NUCLEOTIDE SEQUENCE</scope>
    <source>
        <strain evidence="3">Cfx-K</strain>
    </source>
</reference>
<evidence type="ECO:0000313" key="3">
    <source>
        <dbReference type="EMBL" id="CUS05972.1"/>
    </source>
</evidence>
<protein>
    <submittedName>
        <fullName evidence="3">Chaperone protein DnaJ</fullName>
    </submittedName>
</protein>
<dbReference type="CDD" id="cd06257">
    <property type="entry name" value="DnaJ"/>
    <property type="match status" value="1"/>
</dbReference>
<keyword evidence="4" id="KW-1185">Reference proteome</keyword>
<dbReference type="InterPro" id="IPR018253">
    <property type="entry name" value="DnaJ_domain_CS"/>
</dbReference>
<dbReference type="PRINTS" id="PR00625">
    <property type="entry name" value="JDOMAIN"/>
</dbReference>
<dbReference type="RefSeq" id="WP_095045313.1">
    <property type="nucleotide sequence ID" value="NZ_LN890656.1"/>
</dbReference>
<dbReference type="CDD" id="cd10747">
    <property type="entry name" value="DnaJ_C"/>
    <property type="match status" value="1"/>
</dbReference>
<dbReference type="PROSITE" id="PS50076">
    <property type="entry name" value="DNAJ_2"/>
    <property type="match status" value="1"/>
</dbReference>
<feature type="domain" description="J" evidence="2">
    <location>
        <begin position="5"/>
        <end position="70"/>
    </location>
</feature>
<dbReference type="Pfam" id="PF00226">
    <property type="entry name" value="DnaJ"/>
    <property type="match status" value="1"/>
</dbReference>
<dbReference type="SUPFAM" id="SSF46565">
    <property type="entry name" value="Chaperone J-domain"/>
    <property type="match status" value="1"/>
</dbReference>
<dbReference type="PANTHER" id="PTHR43096">
    <property type="entry name" value="DNAJ HOMOLOG 1, MITOCHONDRIAL-RELATED"/>
    <property type="match status" value="1"/>
</dbReference>
<dbReference type="InterPro" id="IPR001623">
    <property type="entry name" value="DnaJ_domain"/>
</dbReference>
<sequence length="340" mass="37129">MEYKDYYKTLGVKKNAGADDIKKAYRKLARKHHPDVNQGDKAAEEKFKDINEAYEVLSDEDKRAKYDRFGAEWQQFAGAGGRAQDFNWGAWGAGQPGAGQPGGGQYRTVSPEEFEQMFGRGAGGGGFSDFFETLFGAMGGRTAGSSRPGFGGSFSSAGGDDPFGNLGRGQPAMLDQEHPIQVTLEEAFQGTARTLQWEHGKRVEAKIPRGVRTGSKVRLSGQGGGGDGRAGDLYLKVEVLPHAVYERDGDDLRLTLPIDLFTALLGGKVSVPALDKSVNLTIPEGTSNGKVFRLTKLGMPKLRQPDERGDLYVTVAIELPRKLGDEEKELVRQWRELRDN</sequence>
<dbReference type="Gene3D" id="1.10.287.110">
    <property type="entry name" value="DnaJ domain"/>
    <property type="match status" value="1"/>
</dbReference>